<dbReference type="InterPro" id="IPR021109">
    <property type="entry name" value="Peptidase_aspartic_dom_sf"/>
</dbReference>
<dbReference type="MEROPS" id="A01.053"/>
<reference evidence="7" key="1">
    <citation type="journal article" date="2015" name="Nat. Genet.">
        <title>The genome and transcriptome of the zoonotic hookworm Ancylostoma ceylanicum identify infection-specific gene families.</title>
        <authorList>
            <person name="Schwarz E.M."/>
            <person name="Hu Y."/>
            <person name="Antoshechkin I."/>
            <person name="Miller M.M."/>
            <person name="Sternberg P.W."/>
            <person name="Aroian R.V."/>
        </authorList>
    </citation>
    <scope>NUCLEOTIDE SEQUENCE</scope>
    <source>
        <strain evidence="7">HY135</strain>
    </source>
</reference>
<dbReference type="Gene3D" id="2.40.70.10">
    <property type="entry name" value="Acid Proteases"/>
    <property type="match status" value="2"/>
</dbReference>
<feature type="domain" description="Peptidase A1" evidence="5">
    <location>
        <begin position="69"/>
        <end position="401"/>
    </location>
</feature>
<name>A0A016SPW3_9BILA</name>
<comment type="similarity">
    <text evidence="1 3">Belongs to the peptidase A1 family.</text>
</comment>
<feature type="active site" evidence="2">
    <location>
        <position position="277"/>
    </location>
</feature>
<dbReference type="GO" id="GO:0006508">
    <property type="term" value="P:proteolysis"/>
    <property type="evidence" value="ECO:0007669"/>
    <property type="project" value="UniProtKB-KW"/>
</dbReference>
<evidence type="ECO:0000256" key="1">
    <source>
        <dbReference type="ARBA" id="ARBA00007447"/>
    </source>
</evidence>
<dbReference type="PANTHER" id="PTHR47966:SF8">
    <property type="entry name" value="ASPARTIC PROTEASE 1-RELATED"/>
    <property type="match status" value="1"/>
</dbReference>
<dbReference type="STRING" id="53326.A0A016SPW3"/>
<feature type="signal peptide" evidence="4">
    <location>
        <begin position="1"/>
        <end position="16"/>
    </location>
</feature>
<keyword evidence="4" id="KW-0732">Signal</keyword>
<feature type="active site" evidence="2">
    <location>
        <position position="87"/>
    </location>
</feature>
<dbReference type="InterPro" id="IPR001461">
    <property type="entry name" value="Aspartic_peptidase_A1"/>
</dbReference>
<dbReference type="PRINTS" id="PR00792">
    <property type="entry name" value="PEPSIN"/>
</dbReference>
<evidence type="ECO:0000259" key="5">
    <source>
        <dbReference type="PROSITE" id="PS51767"/>
    </source>
</evidence>
<dbReference type="Proteomes" id="UP000024635">
    <property type="component" value="Unassembled WGS sequence"/>
</dbReference>
<evidence type="ECO:0000313" key="6">
    <source>
        <dbReference type="EMBL" id="EYB92364.1"/>
    </source>
</evidence>
<dbReference type="InterPro" id="IPR001969">
    <property type="entry name" value="Aspartic_peptidase_AS"/>
</dbReference>
<gene>
    <name evidence="6" type="primary">Acey_s0195.g1502</name>
    <name evidence="6" type="ORF">Y032_0195g1502</name>
</gene>
<dbReference type="PROSITE" id="PS00141">
    <property type="entry name" value="ASP_PROTEASE"/>
    <property type="match status" value="1"/>
</dbReference>
<keyword evidence="7" id="KW-1185">Reference proteome</keyword>
<dbReference type="CDD" id="cd05471">
    <property type="entry name" value="pepsin_like"/>
    <property type="match status" value="1"/>
</dbReference>
<dbReference type="FunFam" id="2.40.70.10:FF:000086">
    <property type="entry name" value="ASpartyl Protease"/>
    <property type="match status" value="1"/>
</dbReference>
<dbReference type="Pfam" id="PF00026">
    <property type="entry name" value="Asp"/>
    <property type="match status" value="1"/>
</dbReference>
<evidence type="ECO:0000256" key="4">
    <source>
        <dbReference type="SAM" id="SignalP"/>
    </source>
</evidence>
<dbReference type="InterPro" id="IPR033121">
    <property type="entry name" value="PEPTIDASE_A1"/>
</dbReference>
<dbReference type="PANTHER" id="PTHR47966">
    <property type="entry name" value="BETA-SITE APP-CLEAVING ENZYME, ISOFORM A-RELATED"/>
    <property type="match status" value="1"/>
</dbReference>
<proteinExistence type="inferred from homology"/>
<evidence type="ECO:0000313" key="7">
    <source>
        <dbReference type="Proteomes" id="UP000024635"/>
    </source>
</evidence>
<evidence type="ECO:0000256" key="3">
    <source>
        <dbReference type="RuleBase" id="RU000454"/>
    </source>
</evidence>
<dbReference type="EMBL" id="JARK01001531">
    <property type="protein sequence ID" value="EYB92364.1"/>
    <property type="molecule type" value="Genomic_DNA"/>
</dbReference>
<comment type="caution">
    <text evidence="6">The sequence shown here is derived from an EMBL/GenBank/DDBJ whole genome shotgun (WGS) entry which is preliminary data.</text>
</comment>
<keyword evidence="3" id="KW-0064">Aspartyl protease</keyword>
<keyword evidence="3" id="KW-0378">Hydrolase</keyword>
<keyword evidence="3" id="KW-0645">Protease</keyword>
<dbReference type="AlphaFoldDB" id="A0A016SPW3"/>
<sequence>MKLLLLFAALVAVLYAKTFQMNARSVGSLRARLIASGQYRQYLNLQRMRRIQILRKGSQPFLDYTDDFYVGIVDVGTPEQNVTLVLDTGSSNLWVIDDACRSEACNGFPQSGYTKHKFNTKMSMTFKKEERSFSLFYGSGSCNGYLATDAVSFAGLKILKQEFGVATTIADVFGYQPVDGILGLGWPDLAVEKVVPPMQNILSELDKPIFTVWLDRKVKPSAGGTGGLITYGDFDLKNCAKDVTYVKLSSLTYWQFPIQGFSVGNFSQTETEQVISDTGTSWIGAPSSVVDAVAREIGAEFDSYNQLYTVPCSTMKEKPDLVFTIDGVKYNIPSVEYILDLELGNDKVGEEHLVGTWSFFPNSVICSVLSPSLEWILEALAHHGSLVTRGFVLTAISMILARRELVLRGPFMKS</sequence>
<evidence type="ECO:0000256" key="2">
    <source>
        <dbReference type="PIRSR" id="PIRSR601461-1"/>
    </source>
</evidence>
<dbReference type="GO" id="GO:0004190">
    <property type="term" value="F:aspartic-type endopeptidase activity"/>
    <property type="evidence" value="ECO:0007669"/>
    <property type="project" value="UniProtKB-KW"/>
</dbReference>
<dbReference type="SUPFAM" id="SSF50630">
    <property type="entry name" value="Acid proteases"/>
    <property type="match status" value="1"/>
</dbReference>
<feature type="chain" id="PRO_5001489738" description="Peptidase A1 domain-containing protein" evidence="4">
    <location>
        <begin position="17"/>
        <end position="414"/>
    </location>
</feature>
<dbReference type="InterPro" id="IPR034164">
    <property type="entry name" value="Pepsin-like_dom"/>
</dbReference>
<dbReference type="PROSITE" id="PS51767">
    <property type="entry name" value="PEPTIDASE_A1"/>
    <property type="match status" value="1"/>
</dbReference>
<dbReference type="OrthoDB" id="5853681at2759"/>
<dbReference type="GO" id="GO:0005764">
    <property type="term" value="C:lysosome"/>
    <property type="evidence" value="ECO:0007669"/>
    <property type="project" value="TreeGrafter"/>
</dbReference>
<organism evidence="6 7">
    <name type="scientific">Ancylostoma ceylanicum</name>
    <dbReference type="NCBI Taxonomy" id="53326"/>
    <lineage>
        <taxon>Eukaryota</taxon>
        <taxon>Metazoa</taxon>
        <taxon>Ecdysozoa</taxon>
        <taxon>Nematoda</taxon>
        <taxon>Chromadorea</taxon>
        <taxon>Rhabditida</taxon>
        <taxon>Rhabditina</taxon>
        <taxon>Rhabditomorpha</taxon>
        <taxon>Strongyloidea</taxon>
        <taxon>Ancylostomatidae</taxon>
        <taxon>Ancylostomatinae</taxon>
        <taxon>Ancylostoma</taxon>
    </lineage>
</organism>
<accession>A0A016SPW3</accession>
<protein>
    <recommendedName>
        <fullName evidence="5">Peptidase A1 domain-containing protein</fullName>
    </recommendedName>
</protein>